<protein>
    <submittedName>
        <fullName evidence="1">Uncharacterized protein</fullName>
    </submittedName>
</protein>
<comment type="caution">
    <text evidence="1">The sequence shown here is derived from an EMBL/GenBank/DDBJ whole genome shotgun (WGS) entry which is preliminary data.</text>
</comment>
<evidence type="ECO:0000313" key="2">
    <source>
        <dbReference type="Proteomes" id="UP001148838"/>
    </source>
</evidence>
<name>A0ABQ8TXR7_PERAM</name>
<accession>A0ABQ8TXR7</accession>
<sequence length="221" mass="25076">MPCPSQTSEFNVPNYVRGKLCETFGFKLNDRGEMLDSKESFCVFSDAGHIVTKRRAALNSKHLNALMFKTMDEAVLTREKNLMVRNQVSKESVAKRRPVALQVPLGQGQSKLQGRCHVATANSSYAKAQDAYDELNHVNGVAEQLECGNLLHISNLKALDNCEDISLKGFVGVLRLLEEQFKTRYESMDKMEIWFSVFYIPFTVDFKDIKDTPLQMELIDL</sequence>
<organism evidence="1 2">
    <name type="scientific">Periplaneta americana</name>
    <name type="common">American cockroach</name>
    <name type="synonym">Blatta americana</name>
    <dbReference type="NCBI Taxonomy" id="6978"/>
    <lineage>
        <taxon>Eukaryota</taxon>
        <taxon>Metazoa</taxon>
        <taxon>Ecdysozoa</taxon>
        <taxon>Arthropoda</taxon>
        <taxon>Hexapoda</taxon>
        <taxon>Insecta</taxon>
        <taxon>Pterygota</taxon>
        <taxon>Neoptera</taxon>
        <taxon>Polyneoptera</taxon>
        <taxon>Dictyoptera</taxon>
        <taxon>Blattodea</taxon>
        <taxon>Blattoidea</taxon>
        <taxon>Blattidae</taxon>
        <taxon>Blattinae</taxon>
        <taxon>Periplaneta</taxon>
    </lineage>
</organism>
<gene>
    <name evidence="1" type="ORF">ANN_02974</name>
</gene>
<dbReference type="EMBL" id="JAJSOF020000001">
    <property type="protein sequence ID" value="KAJ4451510.1"/>
    <property type="molecule type" value="Genomic_DNA"/>
</dbReference>
<evidence type="ECO:0000313" key="1">
    <source>
        <dbReference type="EMBL" id="KAJ4451510.1"/>
    </source>
</evidence>
<keyword evidence="2" id="KW-1185">Reference proteome</keyword>
<reference evidence="1 2" key="1">
    <citation type="journal article" date="2022" name="Allergy">
        <title>Genome assembly and annotation of Periplaneta americana reveal a comprehensive cockroach allergen profile.</title>
        <authorList>
            <person name="Wang L."/>
            <person name="Xiong Q."/>
            <person name="Saelim N."/>
            <person name="Wang L."/>
            <person name="Nong W."/>
            <person name="Wan A.T."/>
            <person name="Shi M."/>
            <person name="Liu X."/>
            <person name="Cao Q."/>
            <person name="Hui J.H.L."/>
            <person name="Sookrung N."/>
            <person name="Leung T.F."/>
            <person name="Tungtrongchitr A."/>
            <person name="Tsui S.K.W."/>
        </authorList>
    </citation>
    <scope>NUCLEOTIDE SEQUENCE [LARGE SCALE GENOMIC DNA]</scope>
    <source>
        <strain evidence="1">PWHHKU_190912</strain>
    </source>
</reference>
<dbReference type="Proteomes" id="UP001148838">
    <property type="component" value="Unassembled WGS sequence"/>
</dbReference>
<proteinExistence type="predicted"/>